<keyword evidence="1" id="KW-0732">Signal</keyword>
<gene>
    <name evidence="2" type="ORF">PNE09_04625</name>
</gene>
<sequence>MRVKRIAAALLAFAITVGIAGNAYAENTGQAMTAEIETAVSDKVQAEAEVSIPEPEQESESKIVRTELTEQNLPDVIDAETAIADGYVARLNSEEQSLSEVVLEKDDGTRALYLFSENVKYIDENGDVADKSNNAVRKGRAFVNEGNDVEIILPATLTAGIAVHSDELNITMKPLTDSIGRSLSTAVQTEEDTVLYSDVFDSSTDIEYTYTYSGVKENIILESYNGKNSFDYEVTTGGLTLYEDKGTLLLADENGEVKATLGEVIVFSADNKNNTFGKYTIKELEKNSRYKVTVSVDREYLTDLKTKYPVKIDPNLNTIDYNIVVHDMQVFKGKDGKGTSETSAGYSGVSRVGWTDWGACRTLIKLNNFSFATYKISNSWQIESAYIELRDLMCQGGSGVPISCGQFNGNYWTEKDTRTWNGLEAENSSLSSPVSVTYGNGNSKRNLSDKDQWYNWNITGIVKKWVINSSLKEKGLQLRTYTTFLEDSSVYAEYMKTFSSMQGNANYKPYIKVNYIHKGALLYGMESEGYDCSNPLINTQSILSKYSYNTTIRRMASVKATDVVKKLEGDKSNNIFFFFSDGGYKNNMSTMVTYTTDELTPNSFKNVKDLSHVKVALLVGCNTTKADNNIPAKMVNLGTKYSVGFDTYIYADEAENFIIDFFDYYANKGYTAHNATDTAAKKMSLTDLSSYKVGKNVLYSEYGNTNQKFIN</sequence>
<protein>
    <submittedName>
        <fullName evidence="2">DNRLRE domain-containing protein</fullName>
    </submittedName>
</protein>
<name>A0AAW6CZL7_9FIRM</name>
<evidence type="ECO:0000313" key="3">
    <source>
        <dbReference type="Proteomes" id="UP001210809"/>
    </source>
</evidence>
<proteinExistence type="predicted"/>
<accession>A0AAW6CZL7</accession>
<dbReference type="EMBL" id="JAQLXW010000005">
    <property type="protein sequence ID" value="MDB8003353.1"/>
    <property type="molecule type" value="Genomic_DNA"/>
</dbReference>
<dbReference type="Proteomes" id="UP001210809">
    <property type="component" value="Unassembled WGS sequence"/>
</dbReference>
<dbReference type="NCBIfam" id="NF033679">
    <property type="entry name" value="DNRLRE_dom"/>
    <property type="match status" value="1"/>
</dbReference>
<evidence type="ECO:0000256" key="1">
    <source>
        <dbReference type="SAM" id="SignalP"/>
    </source>
</evidence>
<evidence type="ECO:0000313" key="2">
    <source>
        <dbReference type="EMBL" id="MDB8003353.1"/>
    </source>
</evidence>
<organism evidence="2 3">
    <name type="scientific">[Eubacterium] siraeum</name>
    <dbReference type="NCBI Taxonomy" id="39492"/>
    <lineage>
        <taxon>Bacteria</taxon>
        <taxon>Bacillati</taxon>
        <taxon>Bacillota</taxon>
        <taxon>Clostridia</taxon>
        <taxon>Eubacteriales</taxon>
        <taxon>Oscillospiraceae</taxon>
        <taxon>Oscillospiraceae incertae sedis</taxon>
    </lineage>
</organism>
<reference evidence="2" key="1">
    <citation type="submission" date="2023-01" db="EMBL/GenBank/DDBJ databases">
        <title>Human gut microbiome strain richness.</title>
        <authorList>
            <person name="Chen-Liaw A."/>
        </authorList>
    </citation>
    <scope>NUCLEOTIDE SEQUENCE</scope>
    <source>
        <strain evidence="2">1001283st1_G1_1001283B150217_161031</strain>
    </source>
</reference>
<comment type="caution">
    <text evidence="2">The sequence shown here is derived from an EMBL/GenBank/DDBJ whole genome shotgun (WGS) entry which is preliminary data.</text>
</comment>
<dbReference type="AlphaFoldDB" id="A0AAW6CZL7"/>
<feature type="chain" id="PRO_5043655659" evidence="1">
    <location>
        <begin position="26"/>
        <end position="711"/>
    </location>
</feature>
<feature type="signal peptide" evidence="1">
    <location>
        <begin position="1"/>
        <end position="25"/>
    </location>
</feature>